<keyword evidence="2" id="KW-1185">Reference proteome</keyword>
<reference evidence="1" key="2">
    <citation type="submission" date="2020-11" db="EMBL/GenBank/DDBJ databases">
        <authorList>
            <person name="McCartney M.A."/>
            <person name="Auch B."/>
            <person name="Kono T."/>
            <person name="Mallez S."/>
            <person name="Becker A."/>
            <person name="Gohl D.M."/>
            <person name="Silverstein K.A.T."/>
            <person name="Koren S."/>
            <person name="Bechman K.B."/>
            <person name="Herman A."/>
            <person name="Abrahante J.E."/>
            <person name="Garbe J."/>
        </authorList>
    </citation>
    <scope>NUCLEOTIDE SEQUENCE</scope>
    <source>
        <strain evidence="1">Duluth1</strain>
        <tissue evidence="1">Whole animal</tissue>
    </source>
</reference>
<dbReference type="AlphaFoldDB" id="A0A9D4LKJ3"/>
<organism evidence="1 2">
    <name type="scientific">Dreissena polymorpha</name>
    <name type="common">Zebra mussel</name>
    <name type="synonym">Mytilus polymorpha</name>
    <dbReference type="NCBI Taxonomy" id="45954"/>
    <lineage>
        <taxon>Eukaryota</taxon>
        <taxon>Metazoa</taxon>
        <taxon>Spiralia</taxon>
        <taxon>Lophotrochozoa</taxon>
        <taxon>Mollusca</taxon>
        <taxon>Bivalvia</taxon>
        <taxon>Autobranchia</taxon>
        <taxon>Heteroconchia</taxon>
        <taxon>Euheterodonta</taxon>
        <taxon>Imparidentia</taxon>
        <taxon>Neoheterodontei</taxon>
        <taxon>Myida</taxon>
        <taxon>Dreissenoidea</taxon>
        <taxon>Dreissenidae</taxon>
        <taxon>Dreissena</taxon>
    </lineage>
</organism>
<accession>A0A9D4LKJ3</accession>
<evidence type="ECO:0000313" key="1">
    <source>
        <dbReference type="EMBL" id="KAH3860437.1"/>
    </source>
</evidence>
<dbReference type="EMBL" id="JAIWYP010000002">
    <property type="protein sequence ID" value="KAH3860437.1"/>
    <property type="molecule type" value="Genomic_DNA"/>
</dbReference>
<evidence type="ECO:0000313" key="2">
    <source>
        <dbReference type="Proteomes" id="UP000828390"/>
    </source>
</evidence>
<proteinExistence type="predicted"/>
<dbReference type="Proteomes" id="UP000828390">
    <property type="component" value="Unassembled WGS sequence"/>
</dbReference>
<sequence>MLDDDLFNGMSDDSLESLRHNIFTKYVATVETFVTPERLPTTSHGTLCHSQRVYYQIMVWMGMRNTMKTTEWGWKQEKYQLIQKPLFEIIQCNCSVGYNSYRCICRRYRIPCTAACGPCQTENFDNPNNFREVCTEDEEDDTDS</sequence>
<reference evidence="1" key="1">
    <citation type="journal article" date="2019" name="bioRxiv">
        <title>The Genome of the Zebra Mussel, Dreissena polymorpha: A Resource for Invasive Species Research.</title>
        <authorList>
            <person name="McCartney M.A."/>
            <person name="Auch B."/>
            <person name="Kono T."/>
            <person name="Mallez S."/>
            <person name="Zhang Y."/>
            <person name="Obille A."/>
            <person name="Becker A."/>
            <person name="Abrahante J.E."/>
            <person name="Garbe J."/>
            <person name="Badalamenti J.P."/>
            <person name="Herman A."/>
            <person name="Mangelson H."/>
            <person name="Liachko I."/>
            <person name="Sullivan S."/>
            <person name="Sone E.D."/>
            <person name="Koren S."/>
            <person name="Silverstein K.A.T."/>
            <person name="Beckman K.B."/>
            <person name="Gohl D.M."/>
        </authorList>
    </citation>
    <scope>NUCLEOTIDE SEQUENCE</scope>
    <source>
        <strain evidence="1">Duluth1</strain>
        <tissue evidence="1">Whole animal</tissue>
    </source>
</reference>
<protein>
    <submittedName>
        <fullName evidence="1">Uncharacterized protein</fullName>
    </submittedName>
</protein>
<comment type="caution">
    <text evidence="1">The sequence shown here is derived from an EMBL/GenBank/DDBJ whole genome shotgun (WGS) entry which is preliminary data.</text>
</comment>
<name>A0A9D4LKJ3_DREPO</name>
<gene>
    <name evidence="1" type="ORF">DPMN_023336</name>
</gene>